<dbReference type="GO" id="GO:0019305">
    <property type="term" value="P:dTDP-rhamnose biosynthetic process"/>
    <property type="evidence" value="ECO:0007669"/>
    <property type="project" value="UniProtKB-UniPathway"/>
</dbReference>
<dbReference type="SUPFAM" id="SSF51735">
    <property type="entry name" value="NAD(P)-binding Rossmann-fold domains"/>
    <property type="match status" value="1"/>
</dbReference>
<dbReference type="Proteomes" id="UP000181898">
    <property type="component" value="Chromosome"/>
</dbReference>
<dbReference type="EC" id="1.1.1.133" evidence="3 6"/>
<dbReference type="AlphaFoldDB" id="A0A1L3JFX9"/>
<dbReference type="EMBL" id="CP018155">
    <property type="protein sequence ID" value="APG64045.1"/>
    <property type="molecule type" value="Genomic_DNA"/>
</dbReference>
<feature type="domain" description="RmlD-like substrate binding" evidence="7">
    <location>
        <begin position="3"/>
        <end position="296"/>
    </location>
</feature>
<protein>
    <recommendedName>
        <fullName evidence="4 6">dTDP-4-dehydrorhamnose reductase</fullName>
        <ecNumber evidence="3 6">1.1.1.133</ecNumber>
    </recommendedName>
</protein>
<dbReference type="UniPathway" id="UPA00124"/>
<dbReference type="Gene3D" id="3.40.50.720">
    <property type="entry name" value="NAD(P)-binding Rossmann-like Domain"/>
    <property type="match status" value="1"/>
</dbReference>
<name>A0A1L3JFX9_9FLAO</name>
<comment type="pathway">
    <text evidence="1 6">Carbohydrate biosynthesis; dTDP-L-rhamnose biosynthesis.</text>
</comment>
<dbReference type="PANTHER" id="PTHR10491:SF4">
    <property type="entry name" value="METHIONINE ADENOSYLTRANSFERASE 2 SUBUNIT BETA"/>
    <property type="match status" value="1"/>
</dbReference>
<evidence type="ECO:0000313" key="8">
    <source>
        <dbReference type="EMBL" id="APG64045.1"/>
    </source>
</evidence>
<dbReference type="RefSeq" id="WP_072554367.1">
    <property type="nucleotide sequence ID" value="NZ_CP018155.1"/>
</dbReference>
<organism evidence="8 9">
    <name type="scientific">Tenacibaculum todarodis</name>
    <dbReference type="NCBI Taxonomy" id="1850252"/>
    <lineage>
        <taxon>Bacteria</taxon>
        <taxon>Pseudomonadati</taxon>
        <taxon>Bacteroidota</taxon>
        <taxon>Flavobacteriia</taxon>
        <taxon>Flavobacteriales</taxon>
        <taxon>Flavobacteriaceae</taxon>
        <taxon>Tenacibaculum</taxon>
    </lineage>
</organism>
<sequence length="298" mass="33592">MIKVLITGSNGLLGQTLLKQLLDTRCNVIAISKGKNRFPTEDGYHYFGIDITNTDLLLNTIKAVKPHFIINAAGVTNVDFCEDNKELCDAVNVEAVKHLVAVTKELNAHLIHISTDFIFDGTKGNYKETDIPNPVNYYGKSKLLAEEAIVNSTIDYTILRTILVFGKVAKMNKGNLVLWLKEKLEDKDEVTIVDDQYRMPTYVEELARACLLAMQEEAKGIFNISSNKLLSIYEMAQQITEVFELDKNLIKPISTATLNQKARRPPKTGFNLDKSIRVLGFQSKSFKENLQKFKENLT</sequence>
<dbReference type="GO" id="GO:0008831">
    <property type="term" value="F:dTDP-4-dehydrorhamnose reductase activity"/>
    <property type="evidence" value="ECO:0007669"/>
    <property type="project" value="UniProtKB-EC"/>
</dbReference>
<dbReference type="CDD" id="cd05254">
    <property type="entry name" value="dTDP_HR_like_SDR_e"/>
    <property type="match status" value="1"/>
</dbReference>
<evidence type="ECO:0000259" key="7">
    <source>
        <dbReference type="Pfam" id="PF04321"/>
    </source>
</evidence>
<evidence type="ECO:0000256" key="6">
    <source>
        <dbReference type="RuleBase" id="RU364082"/>
    </source>
</evidence>
<accession>A0A1L3JFX9</accession>
<dbReference type="InterPro" id="IPR036291">
    <property type="entry name" value="NAD(P)-bd_dom_sf"/>
</dbReference>
<gene>
    <name evidence="8" type="ORF">LPB136_01070</name>
</gene>
<keyword evidence="6" id="KW-0560">Oxidoreductase</keyword>
<proteinExistence type="inferred from homology"/>
<evidence type="ECO:0000313" key="9">
    <source>
        <dbReference type="Proteomes" id="UP000181898"/>
    </source>
</evidence>
<dbReference type="NCBIfam" id="TIGR01214">
    <property type="entry name" value="rmlD"/>
    <property type="match status" value="1"/>
</dbReference>
<dbReference type="PANTHER" id="PTHR10491">
    <property type="entry name" value="DTDP-4-DEHYDRORHAMNOSE REDUCTASE"/>
    <property type="match status" value="1"/>
</dbReference>
<comment type="similarity">
    <text evidence="2 6">Belongs to the dTDP-4-dehydrorhamnose reductase family.</text>
</comment>
<keyword evidence="6" id="KW-0521">NADP</keyword>
<dbReference type="OrthoDB" id="9803892at2"/>
<evidence type="ECO:0000256" key="1">
    <source>
        <dbReference type="ARBA" id="ARBA00004781"/>
    </source>
</evidence>
<evidence type="ECO:0000256" key="2">
    <source>
        <dbReference type="ARBA" id="ARBA00010944"/>
    </source>
</evidence>
<dbReference type="InterPro" id="IPR005913">
    <property type="entry name" value="dTDP_dehydrorham_reduct"/>
</dbReference>
<dbReference type="InterPro" id="IPR029903">
    <property type="entry name" value="RmlD-like-bd"/>
</dbReference>
<keyword evidence="9" id="KW-1185">Reference proteome</keyword>
<dbReference type="KEGG" id="ten:LPB136_01070"/>
<evidence type="ECO:0000256" key="4">
    <source>
        <dbReference type="ARBA" id="ARBA00017099"/>
    </source>
</evidence>
<evidence type="ECO:0000256" key="3">
    <source>
        <dbReference type="ARBA" id="ARBA00012929"/>
    </source>
</evidence>
<evidence type="ECO:0000256" key="5">
    <source>
        <dbReference type="ARBA" id="ARBA00048200"/>
    </source>
</evidence>
<reference evidence="8 9" key="1">
    <citation type="submission" date="2016-11" db="EMBL/GenBank/DDBJ databases">
        <title>Tenacibaculum sp. LPB0136, isolated from marine environment.</title>
        <authorList>
            <person name="Kim E."/>
            <person name="Yi H."/>
        </authorList>
    </citation>
    <scope>NUCLEOTIDE SEQUENCE [LARGE SCALE GENOMIC DNA]</scope>
    <source>
        <strain evidence="8 9">LPB0136</strain>
    </source>
</reference>
<comment type="catalytic activity">
    <reaction evidence="5">
        <text>dTDP-beta-L-rhamnose + NADP(+) = dTDP-4-dehydro-beta-L-rhamnose + NADPH + H(+)</text>
        <dbReference type="Rhea" id="RHEA:21796"/>
        <dbReference type="ChEBI" id="CHEBI:15378"/>
        <dbReference type="ChEBI" id="CHEBI:57510"/>
        <dbReference type="ChEBI" id="CHEBI:57783"/>
        <dbReference type="ChEBI" id="CHEBI:58349"/>
        <dbReference type="ChEBI" id="CHEBI:62830"/>
        <dbReference type="EC" id="1.1.1.133"/>
    </reaction>
</comment>
<dbReference type="STRING" id="1850252.LPB136_01070"/>
<comment type="function">
    <text evidence="6">Catalyzes the reduction of dTDP-6-deoxy-L-lyxo-4-hexulose to yield dTDP-L-rhamnose.</text>
</comment>
<dbReference type="Pfam" id="PF04321">
    <property type="entry name" value="RmlD_sub_bind"/>
    <property type="match status" value="1"/>
</dbReference>